<dbReference type="VEuPathDB" id="TriTrypDB:Tbg972.8.5310"/>
<evidence type="ECO:0000313" key="3">
    <source>
        <dbReference type="Proteomes" id="UP000002316"/>
    </source>
</evidence>
<evidence type="ECO:0000256" key="1">
    <source>
        <dbReference type="SAM" id="MobiDB-lite"/>
    </source>
</evidence>
<feature type="region of interest" description="Disordered" evidence="1">
    <location>
        <begin position="128"/>
        <end position="175"/>
    </location>
</feature>
<organism evidence="2 3">
    <name type="scientific">Trypanosoma brucei gambiense (strain MHOM/CI/86/DAL972)</name>
    <dbReference type="NCBI Taxonomy" id="679716"/>
    <lineage>
        <taxon>Eukaryota</taxon>
        <taxon>Discoba</taxon>
        <taxon>Euglenozoa</taxon>
        <taxon>Kinetoplastea</taxon>
        <taxon>Metakinetoplastina</taxon>
        <taxon>Trypanosomatida</taxon>
        <taxon>Trypanosomatidae</taxon>
        <taxon>Trypanosoma</taxon>
    </lineage>
</organism>
<sequence length="175" mass="19387">MWEICFLNKILWVVPRHLLAFTFLPFLAHAMPRSARRMVVVVGVTTSLPSSTMQDDKVLEHSHMTTAQEAVPSPCAVAPSRVIRRQPRVEAVDLDMPSVCLPSYTPTELTPHTPFSPVPACEELMDVPPPRRESCSRLLASKKTATWMSPTTTTTISPSPPPGDLTPSPRHEQPQ</sequence>
<dbReference type="EMBL" id="FN554971">
    <property type="protein sequence ID" value="CBH13591.1"/>
    <property type="molecule type" value="Genomic_DNA"/>
</dbReference>
<dbReference type="Proteomes" id="UP000002316">
    <property type="component" value="Chromosome 8"/>
</dbReference>
<dbReference type="GeneID" id="23863745"/>
<reference evidence="3" key="1">
    <citation type="journal article" date="2010" name="PLoS Negl. Trop. Dis.">
        <title>The genome sequence of Trypanosoma brucei gambiense, causative agent of chronic human african trypanosomiasis.</title>
        <authorList>
            <person name="Jackson A.P."/>
            <person name="Sanders M."/>
            <person name="Berry A."/>
            <person name="McQuillan J."/>
            <person name="Aslett M.A."/>
            <person name="Quail M.A."/>
            <person name="Chukualim B."/>
            <person name="Capewell P."/>
            <person name="MacLeod A."/>
            <person name="Melville S.E."/>
            <person name="Gibson W."/>
            <person name="Barry J.D."/>
            <person name="Berriman M."/>
            <person name="Hertz-Fowler C."/>
        </authorList>
    </citation>
    <scope>NUCLEOTIDE SEQUENCE [LARGE SCALE GENOMIC DNA]</scope>
    <source>
        <strain evidence="3">MHOM/CI/86/DAL972</strain>
    </source>
</reference>
<protein>
    <submittedName>
        <fullName evidence="2">Uncharacterized protein</fullName>
    </submittedName>
</protein>
<evidence type="ECO:0000313" key="2">
    <source>
        <dbReference type="EMBL" id="CBH13591.1"/>
    </source>
</evidence>
<name>C9ZW03_TRYB9</name>
<dbReference type="KEGG" id="tbg:TbgDal_VIII5310"/>
<dbReference type="RefSeq" id="XP_011775868.1">
    <property type="nucleotide sequence ID" value="XM_011777566.1"/>
</dbReference>
<dbReference type="AlphaFoldDB" id="C9ZW03"/>
<proteinExistence type="predicted"/>
<gene>
    <name evidence="2" type="ORF">TbgDal_VIII5310</name>
</gene>
<accession>C9ZW03</accession>